<gene>
    <name evidence="3" type="ORF">JOF43_000897</name>
</gene>
<organism evidence="3 4">
    <name type="scientific">Brachybacterium sacelli</name>
    <dbReference type="NCBI Taxonomy" id="173364"/>
    <lineage>
        <taxon>Bacteria</taxon>
        <taxon>Bacillati</taxon>
        <taxon>Actinomycetota</taxon>
        <taxon>Actinomycetes</taxon>
        <taxon>Micrococcales</taxon>
        <taxon>Dermabacteraceae</taxon>
        <taxon>Brachybacterium</taxon>
    </lineage>
</organism>
<evidence type="ECO:0000256" key="1">
    <source>
        <dbReference type="SAM" id="MobiDB-lite"/>
    </source>
</evidence>
<dbReference type="Gene3D" id="3.40.1190.20">
    <property type="match status" value="1"/>
</dbReference>
<dbReference type="InterPro" id="IPR011611">
    <property type="entry name" value="PfkB_dom"/>
</dbReference>
<evidence type="ECO:0000313" key="4">
    <source>
        <dbReference type="Proteomes" id="UP001519290"/>
    </source>
</evidence>
<dbReference type="RefSeq" id="WP_209899677.1">
    <property type="nucleotide sequence ID" value="NZ_BAAAJW010000004.1"/>
</dbReference>
<evidence type="ECO:0000259" key="2">
    <source>
        <dbReference type="Pfam" id="PF00294"/>
    </source>
</evidence>
<dbReference type="Pfam" id="PF00294">
    <property type="entry name" value="PfkB"/>
    <property type="match status" value="1"/>
</dbReference>
<dbReference type="InterPro" id="IPR052562">
    <property type="entry name" value="Ketohexokinase-related"/>
</dbReference>
<dbReference type="EMBL" id="JAGIOD010000001">
    <property type="protein sequence ID" value="MBP2380940.1"/>
    <property type="molecule type" value="Genomic_DNA"/>
</dbReference>
<evidence type="ECO:0000313" key="3">
    <source>
        <dbReference type="EMBL" id="MBP2380940.1"/>
    </source>
</evidence>
<dbReference type="SUPFAM" id="SSF53613">
    <property type="entry name" value="Ribokinase-like"/>
    <property type="match status" value="1"/>
</dbReference>
<accession>A0ABS4WXK3</accession>
<keyword evidence="3" id="KW-0418">Kinase</keyword>
<keyword evidence="4" id="KW-1185">Reference proteome</keyword>
<dbReference type="Proteomes" id="UP001519290">
    <property type="component" value="Unassembled WGS sequence"/>
</dbReference>
<keyword evidence="3" id="KW-0808">Transferase</keyword>
<dbReference type="PANTHER" id="PTHR42774:SF3">
    <property type="entry name" value="KETOHEXOKINASE"/>
    <property type="match status" value="1"/>
</dbReference>
<reference evidence="3 4" key="1">
    <citation type="submission" date="2021-03" db="EMBL/GenBank/DDBJ databases">
        <title>Sequencing the genomes of 1000 actinobacteria strains.</title>
        <authorList>
            <person name="Klenk H.-P."/>
        </authorList>
    </citation>
    <scope>NUCLEOTIDE SEQUENCE [LARGE SCALE GENOMIC DNA]</scope>
    <source>
        <strain evidence="3 4">DSM 14566</strain>
    </source>
</reference>
<feature type="domain" description="Carbohydrate kinase PfkB" evidence="2">
    <location>
        <begin position="100"/>
        <end position="350"/>
    </location>
</feature>
<dbReference type="GO" id="GO:0016301">
    <property type="term" value="F:kinase activity"/>
    <property type="evidence" value="ECO:0007669"/>
    <property type="project" value="UniProtKB-KW"/>
</dbReference>
<dbReference type="PANTHER" id="PTHR42774">
    <property type="entry name" value="PHOSPHOTRANSFERASE SYSTEM TRANSPORT PROTEIN"/>
    <property type="match status" value="1"/>
</dbReference>
<sequence length="414" mass="43615">MTENAPTPGPATPDSGRPTTDSAPSDPAPPEGSTAASRPWLTAKEAAAIDAAADWDPLAATRQEGDPPLDVLLSGTVFFDIVFTGLDRLPAPGEELWSKGMGSSPGGIANLAVAAARLGLRTGLVAGFGDDAYADWMWHTMAHEEGIDLTASRRFPDFHSPLTASVAAQGDRAMVTHGHELPEPLSVMIARAPAARAAVVDLAGETGWWADLARRGSKIFADIGFDETGRWDVADLAPLAHCHAFTPNAVEAMGYTRTESPDRAVRALAEKVPLAVVTDGATGSYAIDASTGEEAYCPAVPVTAIDTTGAGDVFAASMVLGTLADWPLDERLKFASLCSALAVQQFGGSLAAPGWGDITDWWRHLTDAADDGDLRAAYTRDGYCFLEHIVPDRRVQGRRRAQGTFALRSDAGKH</sequence>
<protein>
    <submittedName>
        <fullName evidence="3">Sugar/nucleoside kinase (Ribokinase family)</fullName>
    </submittedName>
</protein>
<proteinExistence type="predicted"/>
<dbReference type="InterPro" id="IPR029056">
    <property type="entry name" value="Ribokinase-like"/>
</dbReference>
<comment type="caution">
    <text evidence="3">The sequence shown here is derived from an EMBL/GenBank/DDBJ whole genome shotgun (WGS) entry which is preliminary data.</text>
</comment>
<feature type="region of interest" description="Disordered" evidence="1">
    <location>
        <begin position="1"/>
        <end position="41"/>
    </location>
</feature>
<name>A0ABS4WXK3_9MICO</name>